<dbReference type="Proteomes" id="UP001055879">
    <property type="component" value="Linkage Group LG04"/>
</dbReference>
<reference evidence="2" key="1">
    <citation type="journal article" date="2022" name="Mol. Ecol. Resour.">
        <title>The genomes of chicory, endive, great burdock and yacon provide insights into Asteraceae palaeo-polyploidization history and plant inulin production.</title>
        <authorList>
            <person name="Fan W."/>
            <person name="Wang S."/>
            <person name="Wang H."/>
            <person name="Wang A."/>
            <person name="Jiang F."/>
            <person name="Liu H."/>
            <person name="Zhao H."/>
            <person name="Xu D."/>
            <person name="Zhang Y."/>
        </authorList>
    </citation>
    <scope>NUCLEOTIDE SEQUENCE [LARGE SCALE GENOMIC DNA]</scope>
    <source>
        <strain evidence="2">cv. Niubang</strain>
    </source>
</reference>
<evidence type="ECO:0000313" key="2">
    <source>
        <dbReference type="Proteomes" id="UP001055879"/>
    </source>
</evidence>
<protein>
    <submittedName>
        <fullName evidence="1">Uncharacterized protein</fullName>
    </submittedName>
</protein>
<accession>A0ACB9CNE1</accession>
<organism evidence="1 2">
    <name type="scientific">Arctium lappa</name>
    <name type="common">Greater burdock</name>
    <name type="synonym">Lappa major</name>
    <dbReference type="NCBI Taxonomy" id="4217"/>
    <lineage>
        <taxon>Eukaryota</taxon>
        <taxon>Viridiplantae</taxon>
        <taxon>Streptophyta</taxon>
        <taxon>Embryophyta</taxon>
        <taxon>Tracheophyta</taxon>
        <taxon>Spermatophyta</taxon>
        <taxon>Magnoliopsida</taxon>
        <taxon>eudicotyledons</taxon>
        <taxon>Gunneridae</taxon>
        <taxon>Pentapetalae</taxon>
        <taxon>asterids</taxon>
        <taxon>campanulids</taxon>
        <taxon>Asterales</taxon>
        <taxon>Asteraceae</taxon>
        <taxon>Carduoideae</taxon>
        <taxon>Cardueae</taxon>
        <taxon>Arctiinae</taxon>
        <taxon>Arctium</taxon>
    </lineage>
</organism>
<comment type="caution">
    <text evidence="1">The sequence shown here is derived from an EMBL/GenBank/DDBJ whole genome shotgun (WGS) entry which is preliminary data.</text>
</comment>
<reference evidence="1 2" key="2">
    <citation type="journal article" date="2022" name="Mol. Ecol. Resour.">
        <title>The genomes of chicory, endive, great burdock and yacon provide insights into Asteraceae paleo-polyploidization history and plant inulin production.</title>
        <authorList>
            <person name="Fan W."/>
            <person name="Wang S."/>
            <person name="Wang H."/>
            <person name="Wang A."/>
            <person name="Jiang F."/>
            <person name="Liu H."/>
            <person name="Zhao H."/>
            <person name="Xu D."/>
            <person name="Zhang Y."/>
        </authorList>
    </citation>
    <scope>NUCLEOTIDE SEQUENCE [LARGE SCALE GENOMIC DNA]</scope>
    <source>
        <strain evidence="2">cv. Niubang</strain>
    </source>
</reference>
<evidence type="ECO:0000313" key="1">
    <source>
        <dbReference type="EMBL" id="KAI3735725.1"/>
    </source>
</evidence>
<gene>
    <name evidence="1" type="ORF">L6452_15235</name>
</gene>
<proteinExistence type="predicted"/>
<keyword evidence="2" id="KW-1185">Reference proteome</keyword>
<sequence length="80" mass="9172">MRHQKIFRAFSKRFVPLKTSSGSSSLLPLVLPFAVSAIHTLLLYFLSSLVDLSFLFLFENQKLSFLSSKLNIEFMDQLSE</sequence>
<name>A0ACB9CNE1_ARCLA</name>
<dbReference type="EMBL" id="CM042050">
    <property type="protein sequence ID" value="KAI3735725.1"/>
    <property type="molecule type" value="Genomic_DNA"/>
</dbReference>